<gene>
    <name evidence="2" type="primary">Hypp9678</name>
    <name evidence="2" type="ORF">BLAG_LOCUS26284</name>
</gene>
<dbReference type="OrthoDB" id="10067078at2759"/>
<dbReference type="Proteomes" id="UP000838412">
    <property type="component" value="Unassembled WGS sequence"/>
</dbReference>
<protein>
    <submittedName>
        <fullName evidence="2">Hypp9678 protein</fullName>
    </submittedName>
</protein>
<evidence type="ECO:0000313" key="3">
    <source>
        <dbReference type="Proteomes" id="UP000838412"/>
    </source>
</evidence>
<evidence type="ECO:0000259" key="1">
    <source>
        <dbReference type="Pfam" id="PF25273"/>
    </source>
</evidence>
<dbReference type="EMBL" id="CAKMNS010000372">
    <property type="protein sequence ID" value="CAH1277519.1"/>
    <property type="molecule type" value="Genomic_DNA"/>
</dbReference>
<keyword evidence="3" id="KW-1185">Reference proteome</keyword>
<dbReference type="AlphaFoldDB" id="A0A8S4MP56"/>
<proteinExistence type="predicted"/>
<reference evidence="2" key="1">
    <citation type="submission" date="2022-01" db="EMBL/GenBank/DDBJ databases">
        <authorList>
            <person name="Braso-Vives M."/>
        </authorList>
    </citation>
    <scope>NUCLEOTIDE SEQUENCE</scope>
</reference>
<dbReference type="InterPro" id="IPR057191">
    <property type="entry name" value="DUF7869"/>
</dbReference>
<evidence type="ECO:0000313" key="2">
    <source>
        <dbReference type="EMBL" id="CAH1277519.1"/>
    </source>
</evidence>
<comment type="caution">
    <text evidence="2">The sequence shown here is derived from an EMBL/GenBank/DDBJ whole genome shotgun (WGS) entry which is preliminary data.</text>
</comment>
<name>A0A8S4MP56_BRALA</name>
<sequence>MFSRISIHLMRNDATTLPDLSQEIKASYEPTPECSKADWTTPAPMKDLYTTDCQRRALLNHLGQDTPGQQERCCSVHGTVDEGFGAATLGVLILISQLLRAELAGQGTTYFLRKRMDLNFTREVLAASSLKGLEKHGALDEDIMAAIISATNINHLQMKTKTLSVVKPAQRFLRNNKRSPALIDDLDSSDDLVAERSQILATLGRMEEWQSSVDQRLTTLQSPIENTVWTTCGIECPKNDRWALRHENGKDYHPILYDILYGLRPEPVPGME</sequence>
<dbReference type="Pfam" id="PF25273">
    <property type="entry name" value="DUF7869"/>
    <property type="match status" value="1"/>
</dbReference>
<organism evidence="2 3">
    <name type="scientific">Branchiostoma lanceolatum</name>
    <name type="common">Common lancelet</name>
    <name type="synonym">Amphioxus lanceolatum</name>
    <dbReference type="NCBI Taxonomy" id="7740"/>
    <lineage>
        <taxon>Eukaryota</taxon>
        <taxon>Metazoa</taxon>
        <taxon>Chordata</taxon>
        <taxon>Cephalochordata</taxon>
        <taxon>Leptocardii</taxon>
        <taxon>Amphioxiformes</taxon>
        <taxon>Branchiostomatidae</taxon>
        <taxon>Branchiostoma</taxon>
    </lineage>
</organism>
<feature type="domain" description="DUF7869" evidence="1">
    <location>
        <begin position="1"/>
        <end position="38"/>
    </location>
</feature>
<accession>A0A8S4MP56</accession>